<dbReference type="EMBL" id="KK914710">
    <property type="protein sequence ID" value="KDP30094.1"/>
    <property type="molecule type" value="Genomic_DNA"/>
</dbReference>
<gene>
    <name evidence="1" type="ORF">JCGZ_18598</name>
</gene>
<dbReference type="Proteomes" id="UP000027138">
    <property type="component" value="Unassembled WGS sequence"/>
</dbReference>
<evidence type="ECO:0000313" key="1">
    <source>
        <dbReference type="EMBL" id="KDP30094.1"/>
    </source>
</evidence>
<proteinExistence type="predicted"/>
<name>A0A067KE07_JATCU</name>
<reference evidence="1 2" key="1">
    <citation type="journal article" date="2014" name="PLoS ONE">
        <title>Global Analysis of Gene Expression Profiles in Physic Nut (Jatropha curcas L.) Seedlings Exposed to Salt Stress.</title>
        <authorList>
            <person name="Zhang L."/>
            <person name="Zhang C."/>
            <person name="Wu P."/>
            <person name="Chen Y."/>
            <person name="Li M."/>
            <person name="Jiang H."/>
            <person name="Wu G."/>
        </authorList>
    </citation>
    <scope>NUCLEOTIDE SEQUENCE [LARGE SCALE GENOMIC DNA]</scope>
    <source>
        <strain evidence="2">cv. GZQX0401</strain>
        <tissue evidence="1">Young leaves</tissue>
    </source>
</reference>
<protein>
    <submittedName>
        <fullName evidence="1">Uncharacterized protein</fullName>
    </submittedName>
</protein>
<accession>A0A067KE07</accession>
<organism evidence="1 2">
    <name type="scientific">Jatropha curcas</name>
    <name type="common">Barbados nut</name>
    <dbReference type="NCBI Taxonomy" id="180498"/>
    <lineage>
        <taxon>Eukaryota</taxon>
        <taxon>Viridiplantae</taxon>
        <taxon>Streptophyta</taxon>
        <taxon>Embryophyta</taxon>
        <taxon>Tracheophyta</taxon>
        <taxon>Spermatophyta</taxon>
        <taxon>Magnoliopsida</taxon>
        <taxon>eudicotyledons</taxon>
        <taxon>Gunneridae</taxon>
        <taxon>Pentapetalae</taxon>
        <taxon>rosids</taxon>
        <taxon>fabids</taxon>
        <taxon>Malpighiales</taxon>
        <taxon>Euphorbiaceae</taxon>
        <taxon>Crotonoideae</taxon>
        <taxon>Jatropheae</taxon>
        <taxon>Jatropha</taxon>
    </lineage>
</organism>
<sequence>MDPGDLSKIGDLLVPDRSYTCWKRLDHLRSTQELSCSGGAVRSSGGAAGGATAGLTDLLLEVGGALELQQD</sequence>
<keyword evidence="2" id="KW-1185">Reference proteome</keyword>
<dbReference type="AlphaFoldDB" id="A0A067KE07"/>
<evidence type="ECO:0000313" key="2">
    <source>
        <dbReference type="Proteomes" id="UP000027138"/>
    </source>
</evidence>